<proteinExistence type="predicted"/>
<sequence length="214" mass="24472">MHKALHPFQELTDALSGEEYVSVSYLKPVLHLLRTKTLVEEPKDVEFTKPIKFRALHYLDEYSDPDTQELLDAASFLDPRVKMHYISQENIPAIKERMTQRWNTQQERELDEASTRKTKKSLGSYFKSAALASATTPASFVQLDNTIKAELDNYLMTPAIDGEEAPLSPYLAWWKLHQFNFLRLSSQAHRYLCIPATSSLSERLFSTGGNIVTC</sequence>
<dbReference type="EMBL" id="JAOPHQ010003980">
    <property type="protein sequence ID" value="KAK0141185.1"/>
    <property type="molecule type" value="Genomic_DNA"/>
</dbReference>
<evidence type="ECO:0000313" key="2">
    <source>
        <dbReference type="EMBL" id="KAK0141185.1"/>
    </source>
</evidence>
<dbReference type="InterPro" id="IPR008906">
    <property type="entry name" value="HATC_C_dom"/>
</dbReference>
<dbReference type="GO" id="GO:0006357">
    <property type="term" value="P:regulation of transcription by RNA polymerase II"/>
    <property type="evidence" value="ECO:0007669"/>
    <property type="project" value="TreeGrafter"/>
</dbReference>
<dbReference type="Proteomes" id="UP001174136">
    <property type="component" value="Unassembled WGS sequence"/>
</dbReference>
<organism evidence="2 3">
    <name type="scientific">Merluccius polli</name>
    <name type="common">Benguela hake</name>
    <name type="synonym">Merluccius cadenati</name>
    <dbReference type="NCBI Taxonomy" id="89951"/>
    <lineage>
        <taxon>Eukaryota</taxon>
        <taxon>Metazoa</taxon>
        <taxon>Chordata</taxon>
        <taxon>Craniata</taxon>
        <taxon>Vertebrata</taxon>
        <taxon>Euteleostomi</taxon>
        <taxon>Actinopterygii</taxon>
        <taxon>Neopterygii</taxon>
        <taxon>Teleostei</taxon>
        <taxon>Neoteleostei</taxon>
        <taxon>Acanthomorphata</taxon>
        <taxon>Zeiogadaria</taxon>
        <taxon>Gadariae</taxon>
        <taxon>Gadiformes</taxon>
        <taxon>Gadoidei</taxon>
        <taxon>Merlucciidae</taxon>
        <taxon>Merluccius</taxon>
    </lineage>
</organism>
<dbReference type="SUPFAM" id="SSF53098">
    <property type="entry name" value="Ribonuclease H-like"/>
    <property type="match status" value="1"/>
</dbReference>
<dbReference type="AlphaFoldDB" id="A0AA47NXT3"/>
<gene>
    <name evidence="2" type="primary">ZBED1_100</name>
    <name evidence="2" type="ORF">N1851_021778</name>
</gene>
<evidence type="ECO:0000259" key="1">
    <source>
        <dbReference type="Pfam" id="PF05699"/>
    </source>
</evidence>
<dbReference type="GO" id="GO:0046983">
    <property type="term" value="F:protein dimerization activity"/>
    <property type="evidence" value="ECO:0007669"/>
    <property type="project" value="InterPro"/>
</dbReference>
<reference evidence="2" key="1">
    <citation type="journal article" date="2023" name="Front. Mar. Sci.">
        <title>A new Merluccius polli reference genome to investigate the effects of global change in West African waters.</title>
        <authorList>
            <person name="Mateo J.L."/>
            <person name="Blanco-Fernandez C."/>
            <person name="Garcia-Vazquez E."/>
            <person name="Machado-Schiaffino G."/>
        </authorList>
    </citation>
    <scope>NUCLEOTIDE SEQUENCE</scope>
    <source>
        <strain evidence="2">C29</strain>
        <tissue evidence="2">Fin</tissue>
    </source>
</reference>
<dbReference type="GO" id="GO:0005634">
    <property type="term" value="C:nucleus"/>
    <property type="evidence" value="ECO:0007669"/>
    <property type="project" value="TreeGrafter"/>
</dbReference>
<comment type="caution">
    <text evidence="2">The sequence shown here is derived from an EMBL/GenBank/DDBJ whole genome shotgun (WGS) entry which is preliminary data.</text>
</comment>
<feature type="domain" description="HAT C-terminal dimerisation" evidence="1">
    <location>
        <begin position="150"/>
        <end position="213"/>
    </location>
</feature>
<accession>A0AA47NXT3</accession>
<keyword evidence="3" id="KW-1185">Reference proteome</keyword>
<evidence type="ECO:0000313" key="3">
    <source>
        <dbReference type="Proteomes" id="UP001174136"/>
    </source>
</evidence>
<dbReference type="PANTHER" id="PTHR46169:SF25">
    <property type="entry name" value="ZINC FINGER BED DOMAIN-CONTAINING PROTEIN 1-LIKE-RELATED"/>
    <property type="match status" value="1"/>
</dbReference>
<dbReference type="InterPro" id="IPR012337">
    <property type="entry name" value="RNaseH-like_sf"/>
</dbReference>
<protein>
    <submittedName>
        <fullName evidence="2">Zinc finger BED domain-containing protein 1</fullName>
    </submittedName>
</protein>
<dbReference type="InterPro" id="IPR052717">
    <property type="entry name" value="Vacuolar_transposase_reg"/>
</dbReference>
<dbReference type="Pfam" id="PF05699">
    <property type="entry name" value="Dimer_Tnp_hAT"/>
    <property type="match status" value="1"/>
</dbReference>
<name>A0AA47NXT3_MERPO</name>
<dbReference type="PANTHER" id="PTHR46169">
    <property type="entry name" value="DNA REPLICATION-RELATED ELEMENT FACTOR, ISOFORM A"/>
    <property type="match status" value="1"/>
</dbReference>